<accession>A0A380L4H1</accession>
<dbReference type="EMBL" id="UHFT01000001">
    <property type="protein sequence ID" value="SUN81037.1"/>
    <property type="molecule type" value="Genomic_DNA"/>
</dbReference>
<evidence type="ECO:0000313" key="3">
    <source>
        <dbReference type="EMBL" id="SUN81037.1"/>
    </source>
</evidence>
<protein>
    <submittedName>
        <fullName evidence="3">Glycosyl transferase family protein</fullName>
        <ecNumber evidence="3">2.4.-.-</ecNumber>
        <ecNumber evidence="3">2.4.1.-</ecNumber>
    </submittedName>
</protein>
<sequence length="388" mass="44218">MKRILYLHAGAEMYGADKVLLELIKGLDKQEFEAHVILPNKGVLVEALRQVGAKVEVIEYPILRRKYFNPKGMIDYIRSYHRYAKRIATYAKQHQINLVHNNTTAVLEGIYLKQKLKLPLLWHVHEIIVRPKFVSDFINMLMGRYADRIITVSEAVANHVLASRFVNKEQISVIYNGVDNATYYPKDNQSIREQFGIDQTFMVIGMIGRVNAWKGQNDFLDAVIPILEGNSNIVAFLAGSAFEGEEWRVQELDARIASLPVAEQIKRIDYYANTNELYNMIDIFVLPSTNPDPLPTVVLEAMACGKPIVGYRHGGVCEMVEEDINGLLAKPNDSEALSRLIQNLIDNPEKISEFGQASMKRQKEMFSLESYVKNFSYIYIELLKGKTV</sequence>
<dbReference type="Gene3D" id="3.40.50.2000">
    <property type="entry name" value="Glycogen Phosphorylase B"/>
    <property type="match status" value="2"/>
</dbReference>
<keyword evidence="3" id="KW-0328">Glycosyltransferase</keyword>
<organism evidence="3 4">
    <name type="scientific">Streptococcus milleri</name>
    <dbReference type="NCBI Taxonomy" id="33040"/>
    <lineage>
        <taxon>Bacteria</taxon>
        <taxon>Bacillati</taxon>
        <taxon>Bacillota</taxon>
        <taxon>Bacilli</taxon>
        <taxon>Lactobacillales</taxon>
        <taxon>Streptococcaceae</taxon>
        <taxon>Streptococcus</taxon>
    </lineage>
</organism>
<dbReference type="PANTHER" id="PTHR12526:SF630">
    <property type="entry name" value="GLYCOSYLTRANSFERASE"/>
    <property type="match status" value="1"/>
</dbReference>
<comment type="caution">
    <text evidence="3">The sequence shown here is derived from an EMBL/GenBank/DDBJ whole genome shotgun (WGS) entry which is preliminary data.</text>
</comment>
<dbReference type="Proteomes" id="UP000255236">
    <property type="component" value="Unassembled WGS sequence"/>
</dbReference>
<name>A0A380L4H1_9STRE</name>
<keyword evidence="3" id="KW-0808">Transferase</keyword>
<dbReference type="Pfam" id="PF13439">
    <property type="entry name" value="Glyco_transf_4"/>
    <property type="match status" value="1"/>
</dbReference>
<dbReference type="RefSeq" id="WP_115263552.1">
    <property type="nucleotide sequence ID" value="NZ_UHFT01000001.1"/>
</dbReference>
<evidence type="ECO:0000259" key="2">
    <source>
        <dbReference type="Pfam" id="PF13439"/>
    </source>
</evidence>
<evidence type="ECO:0000259" key="1">
    <source>
        <dbReference type="Pfam" id="PF00534"/>
    </source>
</evidence>
<dbReference type="EC" id="2.4.-.-" evidence="3"/>
<dbReference type="GO" id="GO:0016757">
    <property type="term" value="F:glycosyltransferase activity"/>
    <property type="evidence" value="ECO:0007669"/>
    <property type="project" value="UniProtKB-KW"/>
</dbReference>
<keyword evidence="4" id="KW-1185">Reference proteome</keyword>
<dbReference type="SUPFAM" id="SSF53756">
    <property type="entry name" value="UDP-Glycosyltransferase/glycogen phosphorylase"/>
    <property type="match status" value="1"/>
</dbReference>
<dbReference type="InterPro" id="IPR001296">
    <property type="entry name" value="Glyco_trans_1"/>
</dbReference>
<gene>
    <name evidence="3" type="primary">cotSA</name>
    <name evidence="3" type="ORF">NCTC11063_01783</name>
</gene>
<dbReference type="InterPro" id="IPR028098">
    <property type="entry name" value="Glyco_trans_4-like_N"/>
</dbReference>
<proteinExistence type="predicted"/>
<reference evidence="3" key="1">
    <citation type="submission" date="2018-06" db="EMBL/GenBank/DDBJ databases">
        <authorList>
            <consortium name="Pathogen Informatics"/>
            <person name="Doyle S."/>
        </authorList>
    </citation>
    <scope>NUCLEOTIDE SEQUENCE [LARGE SCALE GENOMIC DNA]</scope>
    <source>
        <strain evidence="3">NCTC11063</strain>
    </source>
</reference>
<evidence type="ECO:0000313" key="4">
    <source>
        <dbReference type="Proteomes" id="UP000255236"/>
    </source>
</evidence>
<feature type="domain" description="Glycosyltransferase subfamily 4-like N-terminal" evidence="2">
    <location>
        <begin position="15"/>
        <end position="179"/>
    </location>
</feature>
<dbReference type="PANTHER" id="PTHR12526">
    <property type="entry name" value="GLYCOSYLTRANSFERASE"/>
    <property type="match status" value="1"/>
</dbReference>
<dbReference type="EC" id="2.4.1.-" evidence="3"/>
<dbReference type="CDD" id="cd03801">
    <property type="entry name" value="GT4_PimA-like"/>
    <property type="match status" value="1"/>
</dbReference>
<dbReference type="Pfam" id="PF00534">
    <property type="entry name" value="Glycos_transf_1"/>
    <property type="match status" value="1"/>
</dbReference>
<dbReference type="AlphaFoldDB" id="A0A380L4H1"/>
<feature type="domain" description="Glycosyl transferase family 1" evidence="1">
    <location>
        <begin position="188"/>
        <end position="360"/>
    </location>
</feature>